<sequence>MLHIACGLVLAGIGIHAGATVIEVLAAVVIPIAGYYLNKRLTGSMFRRGPGRF</sequence>
<name>A0A956NFV2_UNCEI</name>
<evidence type="ECO:0000313" key="2">
    <source>
        <dbReference type="Proteomes" id="UP000739538"/>
    </source>
</evidence>
<comment type="caution">
    <text evidence="1">The sequence shown here is derived from an EMBL/GenBank/DDBJ whole genome shotgun (WGS) entry which is preliminary data.</text>
</comment>
<dbReference type="EMBL" id="JAGQHS010000137">
    <property type="protein sequence ID" value="MCA9758022.1"/>
    <property type="molecule type" value="Genomic_DNA"/>
</dbReference>
<accession>A0A956NFV2</accession>
<protein>
    <submittedName>
        <fullName evidence="1">Uncharacterized protein</fullName>
    </submittedName>
</protein>
<reference evidence="1" key="1">
    <citation type="submission" date="2020-04" db="EMBL/GenBank/DDBJ databases">
        <authorList>
            <person name="Zhang T."/>
        </authorList>
    </citation>
    <scope>NUCLEOTIDE SEQUENCE</scope>
    <source>
        <strain evidence="1">HKST-UBA02</strain>
    </source>
</reference>
<reference evidence="1" key="2">
    <citation type="journal article" date="2021" name="Microbiome">
        <title>Successional dynamics and alternative stable states in a saline activated sludge microbial community over 9 years.</title>
        <authorList>
            <person name="Wang Y."/>
            <person name="Ye J."/>
            <person name="Ju F."/>
            <person name="Liu L."/>
            <person name="Boyd J.A."/>
            <person name="Deng Y."/>
            <person name="Parks D.H."/>
            <person name="Jiang X."/>
            <person name="Yin X."/>
            <person name="Woodcroft B.J."/>
            <person name="Tyson G.W."/>
            <person name="Hugenholtz P."/>
            <person name="Polz M.F."/>
            <person name="Zhang T."/>
        </authorList>
    </citation>
    <scope>NUCLEOTIDE SEQUENCE</scope>
    <source>
        <strain evidence="1">HKST-UBA02</strain>
    </source>
</reference>
<proteinExistence type="predicted"/>
<gene>
    <name evidence="1" type="ORF">KDA27_19675</name>
</gene>
<evidence type="ECO:0000313" key="1">
    <source>
        <dbReference type="EMBL" id="MCA9758022.1"/>
    </source>
</evidence>
<dbReference type="Proteomes" id="UP000739538">
    <property type="component" value="Unassembled WGS sequence"/>
</dbReference>
<organism evidence="1 2">
    <name type="scientific">Eiseniibacteriota bacterium</name>
    <dbReference type="NCBI Taxonomy" id="2212470"/>
    <lineage>
        <taxon>Bacteria</taxon>
        <taxon>Candidatus Eiseniibacteriota</taxon>
    </lineage>
</organism>
<dbReference type="AlphaFoldDB" id="A0A956NFV2"/>